<dbReference type="EMBL" id="BPLQ01007044">
    <property type="protein sequence ID" value="GIY27327.1"/>
    <property type="molecule type" value="Genomic_DNA"/>
</dbReference>
<comment type="caution">
    <text evidence="1">The sequence shown here is derived from an EMBL/GenBank/DDBJ whole genome shotgun (WGS) entry which is preliminary data.</text>
</comment>
<accession>A0AAV4S4I4</accession>
<evidence type="ECO:0000313" key="2">
    <source>
        <dbReference type="Proteomes" id="UP001054837"/>
    </source>
</evidence>
<organism evidence="1 2">
    <name type="scientific">Caerostris darwini</name>
    <dbReference type="NCBI Taxonomy" id="1538125"/>
    <lineage>
        <taxon>Eukaryota</taxon>
        <taxon>Metazoa</taxon>
        <taxon>Ecdysozoa</taxon>
        <taxon>Arthropoda</taxon>
        <taxon>Chelicerata</taxon>
        <taxon>Arachnida</taxon>
        <taxon>Araneae</taxon>
        <taxon>Araneomorphae</taxon>
        <taxon>Entelegynae</taxon>
        <taxon>Araneoidea</taxon>
        <taxon>Araneidae</taxon>
        <taxon>Caerostris</taxon>
    </lineage>
</organism>
<reference evidence="1 2" key="1">
    <citation type="submission" date="2021-06" db="EMBL/GenBank/DDBJ databases">
        <title>Caerostris darwini draft genome.</title>
        <authorList>
            <person name="Kono N."/>
            <person name="Arakawa K."/>
        </authorList>
    </citation>
    <scope>NUCLEOTIDE SEQUENCE [LARGE SCALE GENOMIC DNA]</scope>
</reference>
<dbReference type="Proteomes" id="UP001054837">
    <property type="component" value="Unassembled WGS sequence"/>
</dbReference>
<proteinExistence type="predicted"/>
<gene>
    <name evidence="1" type="ORF">CDAR_391871</name>
</gene>
<protein>
    <submittedName>
        <fullName evidence="1">Uncharacterized protein</fullName>
    </submittedName>
</protein>
<evidence type="ECO:0000313" key="1">
    <source>
        <dbReference type="EMBL" id="GIY27327.1"/>
    </source>
</evidence>
<dbReference type="AlphaFoldDB" id="A0AAV4S4I4"/>
<name>A0AAV4S4I4_9ARAC</name>
<sequence>MGVKDIFVLTIFGLKKAITGVESCGGKYVKELLDEMKVMTPFSKSAITDRVVLSISTSVERSRTFWQHSPLSPDFLSDSSGSLLP</sequence>
<keyword evidence="2" id="KW-1185">Reference proteome</keyword>